<feature type="domain" description="HTH araC/xylS-type" evidence="5">
    <location>
        <begin position="436"/>
        <end position="534"/>
    </location>
</feature>
<dbReference type="Pfam" id="PF12833">
    <property type="entry name" value="HTH_18"/>
    <property type="match status" value="1"/>
</dbReference>
<name>A0A1T2XMS0_9BACL</name>
<dbReference type="PRINTS" id="PR00032">
    <property type="entry name" value="HTHARAC"/>
</dbReference>
<evidence type="ECO:0000256" key="3">
    <source>
        <dbReference type="ARBA" id="ARBA00023163"/>
    </source>
</evidence>
<dbReference type="SUPFAM" id="SSF52172">
    <property type="entry name" value="CheY-like"/>
    <property type="match status" value="1"/>
</dbReference>
<dbReference type="PROSITE" id="PS00041">
    <property type="entry name" value="HTH_ARAC_FAMILY_1"/>
    <property type="match status" value="1"/>
</dbReference>
<protein>
    <submittedName>
        <fullName evidence="7">DNA-binding response regulator</fullName>
    </submittedName>
</protein>
<accession>A0A1T2XMS0</accession>
<evidence type="ECO:0000313" key="7">
    <source>
        <dbReference type="EMBL" id="OPA81036.1"/>
    </source>
</evidence>
<evidence type="ECO:0000259" key="5">
    <source>
        <dbReference type="PROSITE" id="PS01124"/>
    </source>
</evidence>
<dbReference type="CDD" id="cd17536">
    <property type="entry name" value="REC_YesN-like"/>
    <property type="match status" value="1"/>
</dbReference>
<dbReference type="SMART" id="SM00448">
    <property type="entry name" value="REC"/>
    <property type="match status" value="1"/>
</dbReference>
<sequence>MQMIIVDDEAHWVDNLSMHKPWDTLGIEQVHRAYSAHEALQIIETQPIDIVISDIIMPEMTGIELIERIRVYDKKIKCIFLSGHSDFEFTKKAVQHQAVDYLLKPPTDDELFGAVKAAIEQLNQEWEQISSMDRTQQTLRENLPLLRGQLLLDALRGQRLSADEWNRRLENYSLPFHEGDGAMMLIRLEEEFGQFKNNGQQLLEYAILNMAEEIFGEYMEVWGVKEEHGYLVLLMQYKGVAPAKGKDTILEKLALKLQYKVKQFLKGSLSIVMTEWFAFPEKLADKYRQASAYFRQIVGDERDFVMRVDDLEQRVSNGPLDALYMPPSLMNLLEAGRWEAAEEKLISVCAELDDRWSDSWEHCMEAGFSITSSFTYLAHRNGNTLEKILGDDMDMLQSGEAFTSISKLRKWSLGVLEKLKEDTSNDIKDIRSSYVTKLQDYVEKNLHNDVSLRALADHVNLHPTHLSKIYKIETGEGISDYVFRLRMERASHKLMTTDKKVYEISMEIGYLDPAYFIKVFKRQFGVTPQEYRDRSDSHNRVL</sequence>
<gene>
    <name evidence="7" type="ORF">BVG16_01445</name>
</gene>
<comment type="caution">
    <text evidence="7">The sequence shown here is derived from an EMBL/GenBank/DDBJ whole genome shotgun (WGS) entry which is preliminary data.</text>
</comment>
<dbReference type="InterPro" id="IPR001789">
    <property type="entry name" value="Sig_transdc_resp-reg_receiver"/>
</dbReference>
<dbReference type="InterPro" id="IPR009057">
    <property type="entry name" value="Homeodomain-like_sf"/>
</dbReference>
<dbReference type="Gene3D" id="1.10.10.60">
    <property type="entry name" value="Homeodomain-like"/>
    <property type="match status" value="2"/>
</dbReference>
<keyword evidence="8" id="KW-1185">Reference proteome</keyword>
<feature type="domain" description="Response regulatory" evidence="6">
    <location>
        <begin position="2"/>
        <end position="119"/>
    </location>
</feature>
<keyword evidence="4" id="KW-0597">Phosphoprotein</keyword>
<dbReference type="GO" id="GO:0000160">
    <property type="term" value="P:phosphorelay signal transduction system"/>
    <property type="evidence" value="ECO:0007669"/>
    <property type="project" value="InterPro"/>
</dbReference>
<dbReference type="AlphaFoldDB" id="A0A1T2XMS0"/>
<evidence type="ECO:0000259" key="6">
    <source>
        <dbReference type="PROSITE" id="PS50110"/>
    </source>
</evidence>
<dbReference type="Pfam" id="PF00072">
    <property type="entry name" value="Response_reg"/>
    <property type="match status" value="1"/>
</dbReference>
<dbReference type="GO" id="GO:0003700">
    <property type="term" value="F:DNA-binding transcription factor activity"/>
    <property type="evidence" value="ECO:0007669"/>
    <property type="project" value="InterPro"/>
</dbReference>
<dbReference type="PROSITE" id="PS01124">
    <property type="entry name" value="HTH_ARAC_FAMILY_2"/>
    <property type="match status" value="1"/>
</dbReference>
<evidence type="ECO:0000313" key="8">
    <source>
        <dbReference type="Proteomes" id="UP000190188"/>
    </source>
</evidence>
<dbReference type="GO" id="GO:0043565">
    <property type="term" value="F:sequence-specific DNA binding"/>
    <property type="evidence" value="ECO:0007669"/>
    <property type="project" value="InterPro"/>
</dbReference>
<dbReference type="InterPro" id="IPR018060">
    <property type="entry name" value="HTH_AraC"/>
</dbReference>
<dbReference type="SMART" id="SM00342">
    <property type="entry name" value="HTH_ARAC"/>
    <property type="match status" value="1"/>
</dbReference>
<evidence type="ECO:0000256" key="2">
    <source>
        <dbReference type="ARBA" id="ARBA00023125"/>
    </source>
</evidence>
<dbReference type="Proteomes" id="UP000190188">
    <property type="component" value="Unassembled WGS sequence"/>
</dbReference>
<dbReference type="PROSITE" id="PS50110">
    <property type="entry name" value="RESPONSE_REGULATORY"/>
    <property type="match status" value="1"/>
</dbReference>
<dbReference type="PANTHER" id="PTHR43280:SF10">
    <property type="entry name" value="REGULATORY PROTEIN POCR"/>
    <property type="match status" value="1"/>
</dbReference>
<dbReference type="Gene3D" id="3.40.50.2300">
    <property type="match status" value="1"/>
</dbReference>
<dbReference type="OrthoDB" id="9794370at2"/>
<dbReference type="SUPFAM" id="SSF46689">
    <property type="entry name" value="Homeodomain-like"/>
    <property type="match status" value="2"/>
</dbReference>
<dbReference type="InterPro" id="IPR011006">
    <property type="entry name" value="CheY-like_superfamily"/>
</dbReference>
<evidence type="ECO:0000256" key="4">
    <source>
        <dbReference type="PROSITE-ProRule" id="PRU00169"/>
    </source>
</evidence>
<evidence type="ECO:0000256" key="1">
    <source>
        <dbReference type="ARBA" id="ARBA00023015"/>
    </source>
</evidence>
<organism evidence="7 8">
    <name type="scientific">Paenibacillus selenitireducens</name>
    <dbReference type="NCBI Taxonomy" id="1324314"/>
    <lineage>
        <taxon>Bacteria</taxon>
        <taxon>Bacillati</taxon>
        <taxon>Bacillota</taxon>
        <taxon>Bacilli</taxon>
        <taxon>Bacillales</taxon>
        <taxon>Paenibacillaceae</taxon>
        <taxon>Paenibacillus</taxon>
    </lineage>
</organism>
<keyword evidence="3" id="KW-0804">Transcription</keyword>
<keyword evidence="2 7" id="KW-0238">DNA-binding</keyword>
<keyword evidence="1" id="KW-0805">Transcription regulation</keyword>
<dbReference type="InterPro" id="IPR018062">
    <property type="entry name" value="HTH_AraC-typ_CS"/>
</dbReference>
<reference evidence="7 8" key="1">
    <citation type="submission" date="2017-01" db="EMBL/GenBank/DDBJ databases">
        <title>Genome analysis of Paenibacillus selenitrireducens ES3-24.</title>
        <authorList>
            <person name="Xu D."/>
            <person name="Yao R."/>
            <person name="Zheng S."/>
        </authorList>
    </citation>
    <scope>NUCLEOTIDE SEQUENCE [LARGE SCALE GENOMIC DNA]</scope>
    <source>
        <strain evidence="7 8">ES3-24</strain>
    </source>
</reference>
<dbReference type="EMBL" id="MSZX01000001">
    <property type="protein sequence ID" value="OPA81036.1"/>
    <property type="molecule type" value="Genomic_DNA"/>
</dbReference>
<proteinExistence type="predicted"/>
<dbReference type="InterPro" id="IPR020449">
    <property type="entry name" value="Tscrpt_reg_AraC-type_HTH"/>
</dbReference>
<dbReference type="STRING" id="1324314.BVG16_01445"/>
<dbReference type="RefSeq" id="WP_078496761.1">
    <property type="nucleotide sequence ID" value="NZ_MSZX01000001.1"/>
</dbReference>
<feature type="modified residue" description="4-aspartylphosphate" evidence="4">
    <location>
        <position position="54"/>
    </location>
</feature>
<dbReference type="PANTHER" id="PTHR43280">
    <property type="entry name" value="ARAC-FAMILY TRANSCRIPTIONAL REGULATOR"/>
    <property type="match status" value="1"/>
</dbReference>